<dbReference type="EMBL" id="CP045652">
    <property type="protein sequence ID" value="QGA25629.1"/>
    <property type="molecule type" value="Genomic_DNA"/>
</dbReference>
<dbReference type="Proteomes" id="UP000326921">
    <property type="component" value="Chromosome"/>
</dbReference>
<dbReference type="Gene3D" id="3.40.250.10">
    <property type="entry name" value="Rhodanese-like domain"/>
    <property type="match status" value="2"/>
</dbReference>
<keyword evidence="2" id="KW-0677">Repeat</keyword>
<dbReference type="Pfam" id="PF00581">
    <property type="entry name" value="Rhodanese"/>
    <property type="match status" value="2"/>
</dbReference>
<dbReference type="InterPro" id="IPR001763">
    <property type="entry name" value="Rhodanese-like_dom"/>
</dbReference>
<dbReference type="KEGG" id="sphe:GFH32_04530"/>
<reference evidence="4 5" key="1">
    <citation type="submission" date="2019-10" db="EMBL/GenBank/DDBJ databases">
        <authorList>
            <person name="Dong K."/>
        </authorList>
    </citation>
    <scope>NUCLEOTIDE SEQUENCE [LARGE SCALE GENOMIC DNA]</scope>
    <source>
        <strain evidence="5">dk4302</strain>
    </source>
</reference>
<gene>
    <name evidence="4" type="ORF">GFH32_04530</name>
</gene>
<keyword evidence="1 4" id="KW-0808">Transferase</keyword>
<sequence>MSNALISVKRAKEIIEDKAKKVVILDASIDKVGQNLDNNNLELIPDSLFLDIESKFSDKRIALPHTMIDSSTFETEARKLGIDKDSTILLYDRWGVYSSPRAWWMFKYMGVDDVYVINGGLPAWKLEGLGITNSYIDVAKVGNFESHPRTQWIVEINELKTLIGKNDIHITDARSAGRFAGTAPEPRIGLKSGHIPGSKNIPFDQVLNGIYFQPEESLKSIYANKTSTVGQNIFTCGSGITASILALGAYELGFSNLRVYDGSWSEWGSDPTSIVDQDI</sequence>
<dbReference type="PANTHER" id="PTHR11364:SF27">
    <property type="entry name" value="SULFURTRANSFERASE"/>
    <property type="match status" value="1"/>
</dbReference>
<accession>A0A5Q0Q928</accession>
<evidence type="ECO:0000256" key="2">
    <source>
        <dbReference type="ARBA" id="ARBA00022737"/>
    </source>
</evidence>
<feature type="domain" description="Rhodanese" evidence="3">
    <location>
        <begin position="44"/>
        <end position="133"/>
    </location>
</feature>
<protein>
    <submittedName>
        <fullName evidence="4">Sulfurtransferase</fullName>
    </submittedName>
</protein>
<dbReference type="PANTHER" id="PTHR11364">
    <property type="entry name" value="THIOSULFATE SULFERTANSFERASE"/>
    <property type="match status" value="1"/>
</dbReference>
<organism evidence="4 5">
    <name type="scientific">Sphingobacterium zhuxiongii</name>
    <dbReference type="NCBI Taxonomy" id="2662364"/>
    <lineage>
        <taxon>Bacteria</taxon>
        <taxon>Pseudomonadati</taxon>
        <taxon>Bacteroidota</taxon>
        <taxon>Sphingobacteriia</taxon>
        <taxon>Sphingobacteriales</taxon>
        <taxon>Sphingobacteriaceae</taxon>
        <taxon>Sphingobacterium</taxon>
    </lineage>
</organism>
<dbReference type="AlphaFoldDB" id="A0A5Q0Q928"/>
<feature type="domain" description="Rhodanese" evidence="3">
    <location>
        <begin position="164"/>
        <end position="276"/>
    </location>
</feature>
<dbReference type="SUPFAM" id="SSF52821">
    <property type="entry name" value="Rhodanese/Cell cycle control phosphatase"/>
    <property type="match status" value="2"/>
</dbReference>
<dbReference type="InterPro" id="IPR036873">
    <property type="entry name" value="Rhodanese-like_dom_sf"/>
</dbReference>
<dbReference type="CDD" id="cd01449">
    <property type="entry name" value="TST_Repeat_2"/>
    <property type="match status" value="1"/>
</dbReference>
<evidence type="ECO:0000256" key="1">
    <source>
        <dbReference type="ARBA" id="ARBA00022679"/>
    </source>
</evidence>
<dbReference type="CDD" id="cd01448">
    <property type="entry name" value="TST_Repeat_1"/>
    <property type="match status" value="1"/>
</dbReference>
<evidence type="ECO:0000313" key="5">
    <source>
        <dbReference type="Proteomes" id="UP000326921"/>
    </source>
</evidence>
<dbReference type="SMART" id="SM00450">
    <property type="entry name" value="RHOD"/>
    <property type="match status" value="2"/>
</dbReference>
<proteinExistence type="predicted"/>
<dbReference type="GO" id="GO:0004792">
    <property type="term" value="F:thiosulfate-cyanide sulfurtransferase activity"/>
    <property type="evidence" value="ECO:0007669"/>
    <property type="project" value="TreeGrafter"/>
</dbReference>
<name>A0A5Q0Q928_9SPHI</name>
<evidence type="ECO:0000313" key="4">
    <source>
        <dbReference type="EMBL" id="QGA25629.1"/>
    </source>
</evidence>
<evidence type="ECO:0000259" key="3">
    <source>
        <dbReference type="PROSITE" id="PS50206"/>
    </source>
</evidence>
<dbReference type="RefSeq" id="WP_153509949.1">
    <property type="nucleotide sequence ID" value="NZ_CP045652.1"/>
</dbReference>
<keyword evidence="5" id="KW-1185">Reference proteome</keyword>
<dbReference type="PROSITE" id="PS50206">
    <property type="entry name" value="RHODANESE_3"/>
    <property type="match status" value="2"/>
</dbReference>
<dbReference type="InterPro" id="IPR045078">
    <property type="entry name" value="TST/MPST-like"/>
</dbReference>